<reference evidence="4" key="1">
    <citation type="submission" date="2015-12" db="EMBL/GenBank/DDBJ databases">
        <authorList>
            <person name="Shamseldin A."/>
            <person name="Moawad H."/>
            <person name="Abd El-Rahim W.M."/>
            <person name="Sadowsky M.J."/>
        </authorList>
    </citation>
    <scope>NUCLEOTIDE SEQUENCE [LARGE SCALE GENOMIC DNA]</scope>
    <source>
        <strain evidence="4">JAM AC0309</strain>
    </source>
</reference>
<sequence length="271" mass="27407">MSDHERIERMLRADAQDASGPGIPLDAAAIARGARRRRLPAQLGLGAAAVAFVAGFGGVAIAGMPGLLGGAGEFSASESVRDDDTSGGAAEPFASPDGGDEVDGDLGGADGETVWDVVRCGEPLPPVGHSGDDRLRLELAPLDGSSARDGELTVTGTLTNVSSERLELLTATHLVVGLARDGEVIWSTVGMEAAALVPTLDPGESLEYTGALELVDCGGTDPEASIRGGSPLPGPGAYEVVAALDVRQTDDGEPISDPVVVISPRASLVLP</sequence>
<keyword evidence="2" id="KW-0812">Transmembrane</keyword>
<evidence type="ECO:0000313" key="3">
    <source>
        <dbReference type="EMBL" id="BAU32719.1"/>
    </source>
</evidence>
<evidence type="ECO:0000313" key="4">
    <source>
        <dbReference type="Proteomes" id="UP000218965"/>
    </source>
</evidence>
<proteinExistence type="predicted"/>
<dbReference type="EMBL" id="AP017315">
    <property type="protein sequence ID" value="BAU32719.1"/>
    <property type="molecule type" value="Genomic_DNA"/>
</dbReference>
<accession>A0A0U5BET4</accession>
<dbReference type="RefSeq" id="WP_150129246.1">
    <property type="nucleotide sequence ID" value="NZ_AP017315.1"/>
</dbReference>
<dbReference type="OrthoDB" id="9819915at2"/>
<keyword evidence="2" id="KW-0472">Membrane</keyword>
<gene>
    <name evidence="3" type="ORF">MalAC0309_1872</name>
</gene>
<reference evidence="3 4" key="2">
    <citation type="submission" date="2016-01" db="EMBL/GenBank/DDBJ databases">
        <title>Microcella alkaliphila JAM AC0309 whole genome shotgun sequence.</title>
        <authorList>
            <person name="Kurata A."/>
            <person name="Hirose Y."/>
            <person name="Kishimoto N."/>
            <person name="Kobayashi T."/>
        </authorList>
    </citation>
    <scope>NUCLEOTIDE SEQUENCE [LARGE SCALE GENOMIC DNA]</scope>
    <source>
        <strain evidence="3 4">JAM AC0309</strain>
    </source>
</reference>
<organism evidence="3 4">
    <name type="scientific">Microcella alkaliphila</name>
    <dbReference type="NCBI Taxonomy" id="279828"/>
    <lineage>
        <taxon>Bacteria</taxon>
        <taxon>Bacillati</taxon>
        <taxon>Actinomycetota</taxon>
        <taxon>Actinomycetes</taxon>
        <taxon>Micrococcales</taxon>
        <taxon>Microbacteriaceae</taxon>
        <taxon>Microcella</taxon>
    </lineage>
</organism>
<name>A0A0U5BET4_9MICO</name>
<evidence type="ECO:0000256" key="2">
    <source>
        <dbReference type="SAM" id="Phobius"/>
    </source>
</evidence>
<evidence type="ECO:0000256" key="1">
    <source>
        <dbReference type="SAM" id="MobiDB-lite"/>
    </source>
</evidence>
<keyword evidence="2" id="KW-1133">Transmembrane helix</keyword>
<dbReference type="KEGG" id="malk:MalAC0309_1872"/>
<protein>
    <submittedName>
        <fullName evidence="3">Uncharacterized protein</fullName>
    </submittedName>
</protein>
<feature type="region of interest" description="Disordered" evidence="1">
    <location>
        <begin position="75"/>
        <end position="105"/>
    </location>
</feature>
<dbReference type="AlphaFoldDB" id="A0A0U5BET4"/>
<dbReference type="Proteomes" id="UP000218965">
    <property type="component" value="Chromosome"/>
</dbReference>
<feature type="transmembrane region" description="Helical" evidence="2">
    <location>
        <begin position="43"/>
        <end position="68"/>
    </location>
</feature>